<evidence type="ECO:0000313" key="2">
    <source>
        <dbReference type="Proteomes" id="UP000008177"/>
    </source>
</evidence>
<sequence>MQSKGDTEREVLTLSQVLGGLKYMVRQLGKTNGSVRILGELKSSVLLMMESVISSFLHEA</sequence>
<dbReference type="HOGENOM" id="CLU_2941452_0_0_1"/>
<proteinExistence type="predicted"/>
<evidence type="ECO:0000313" key="1">
    <source>
        <dbReference type="EMBL" id="CCD49041.1"/>
    </source>
</evidence>
<reference evidence="2" key="1">
    <citation type="journal article" date="2011" name="PLoS Genet.">
        <title>Genomic analysis of the necrotrophic fungal pathogens Sclerotinia sclerotiorum and Botrytis cinerea.</title>
        <authorList>
            <person name="Amselem J."/>
            <person name="Cuomo C.A."/>
            <person name="van Kan J.A."/>
            <person name="Viaud M."/>
            <person name="Benito E.P."/>
            <person name="Couloux A."/>
            <person name="Coutinho P.M."/>
            <person name="de Vries R.P."/>
            <person name="Dyer P.S."/>
            <person name="Fillinger S."/>
            <person name="Fournier E."/>
            <person name="Gout L."/>
            <person name="Hahn M."/>
            <person name="Kohn L."/>
            <person name="Lapalu N."/>
            <person name="Plummer K.M."/>
            <person name="Pradier J.M."/>
            <person name="Quevillon E."/>
            <person name="Sharon A."/>
            <person name="Simon A."/>
            <person name="ten Have A."/>
            <person name="Tudzynski B."/>
            <person name="Tudzynski P."/>
            <person name="Wincker P."/>
            <person name="Andrew M."/>
            <person name="Anthouard V."/>
            <person name="Beever R.E."/>
            <person name="Beffa R."/>
            <person name="Benoit I."/>
            <person name="Bouzid O."/>
            <person name="Brault B."/>
            <person name="Chen Z."/>
            <person name="Choquer M."/>
            <person name="Collemare J."/>
            <person name="Cotton P."/>
            <person name="Danchin E.G."/>
            <person name="Da Silva C."/>
            <person name="Gautier A."/>
            <person name="Giraud C."/>
            <person name="Giraud T."/>
            <person name="Gonzalez C."/>
            <person name="Grossetete S."/>
            <person name="Guldener U."/>
            <person name="Henrissat B."/>
            <person name="Howlett B.J."/>
            <person name="Kodira C."/>
            <person name="Kretschmer M."/>
            <person name="Lappartient A."/>
            <person name="Leroch M."/>
            <person name="Levis C."/>
            <person name="Mauceli E."/>
            <person name="Neuveglise C."/>
            <person name="Oeser B."/>
            <person name="Pearson M."/>
            <person name="Poulain J."/>
            <person name="Poussereau N."/>
            <person name="Quesneville H."/>
            <person name="Rascle C."/>
            <person name="Schumacher J."/>
            <person name="Segurens B."/>
            <person name="Sexton A."/>
            <person name="Silva E."/>
            <person name="Sirven C."/>
            <person name="Soanes D.M."/>
            <person name="Talbot N.J."/>
            <person name="Templeton M."/>
            <person name="Yandava C."/>
            <person name="Yarden O."/>
            <person name="Zeng Q."/>
            <person name="Rollins J.A."/>
            <person name="Lebrun M.H."/>
            <person name="Dickman M."/>
        </authorList>
    </citation>
    <scope>NUCLEOTIDE SEQUENCE [LARGE SCALE GENOMIC DNA]</scope>
    <source>
        <strain evidence="2">T4</strain>
    </source>
</reference>
<name>G2Y8W5_BOTF4</name>
<dbReference type="EMBL" id="FQ790300">
    <property type="protein sequence ID" value="CCD49041.1"/>
    <property type="molecule type" value="Genomic_DNA"/>
</dbReference>
<dbReference type="Proteomes" id="UP000008177">
    <property type="component" value="Unplaced contigs"/>
</dbReference>
<dbReference type="AlphaFoldDB" id="G2Y8W5"/>
<organism evidence="1 2">
    <name type="scientific">Botryotinia fuckeliana (strain T4)</name>
    <name type="common">Noble rot fungus</name>
    <name type="synonym">Botrytis cinerea</name>
    <dbReference type="NCBI Taxonomy" id="999810"/>
    <lineage>
        <taxon>Eukaryota</taxon>
        <taxon>Fungi</taxon>
        <taxon>Dikarya</taxon>
        <taxon>Ascomycota</taxon>
        <taxon>Pezizomycotina</taxon>
        <taxon>Leotiomycetes</taxon>
        <taxon>Helotiales</taxon>
        <taxon>Sclerotiniaceae</taxon>
        <taxon>Botrytis</taxon>
    </lineage>
</organism>
<protein>
    <submittedName>
        <fullName evidence="1">Uncharacterized protein</fullName>
    </submittedName>
</protein>
<gene>
    <name evidence="1" type="ORF">BofuT4_uP029170.1</name>
</gene>
<dbReference type="InParanoid" id="G2Y8W5"/>
<accession>G2Y8W5</accession>